<dbReference type="InterPro" id="IPR051429">
    <property type="entry name" value="Encapsulin_nc"/>
</dbReference>
<dbReference type="AlphaFoldDB" id="A0A366XWJ9"/>
<comment type="similarity">
    <text evidence="2">Belongs to the encapsulin family. Family 1 subfamily.</text>
</comment>
<dbReference type="NCBIfam" id="NF041155">
    <property type="entry name" value="encap_f1"/>
    <property type="match status" value="1"/>
</dbReference>
<name>A0A366XWJ9_9BACI</name>
<evidence type="ECO:0000313" key="5">
    <source>
        <dbReference type="EMBL" id="RBW68321.1"/>
    </source>
</evidence>
<dbReference type="RefSeq" id="WP_113807358.1">
    <property type="nucleotide sequence ID" value="NZ_QOCW01000022.1"/>
</dbReference>
<dbReference type="Pfam" id="PF04454">
    <property type="entry name" value="Linocin_M18"/>
    <property type="match status" value="1"/>
</dbReference>
<evidence type="ECO:0000256" key="2">
    <source>
        <dbReference type="ARBA" id="ARBA00033743"/>
    </source>
</evidence>
<dbReference type="PANTHER" id="PTHR37165:SF1">
    <property type="entry name" value="TYPE 1 ENCAPSULIN SHELL PROTEIN"/>
    <property type="match status" value="1"/>
</dbReference>
<gene>
    <name evidence="5" type="ORF">DS031_17530</name>
</gene>
<dbReference type="InterPro" id="IPR007544">
    <property type="entry name" value="ENCAP"/>
</dbReference>
<proteinExistence type="inferred from homology"/>
<dbReference type="GO" id="GO:0140737">
    <property type="term" value="C:encapsulin nanocompartment"/>
    <property type="evidence" value="ECO:0007669"/>
    <property type="project" value="UniProtKB-SubCell"/>
</dbReference>
<dbReference type="Gene3D" id="3.30.2400.30">
    <property type="match status" value="1"/>
</dbReference>
<evidence type="ECO:0000313" key="6">
    <source>
        <dbReference type="Proteomes" id="UP000253314"/>
    </source>
</evidence>
<dbReference type="EMBL" id="QOCW01000022">
    <property type="protein sequence ID" value="RBW68321.1"/>
    <property type="molecule type" value="Genomic_DNA"/>
</dbReference>
<evidence type="ECO:0000256" key="3">
    <source>
        <dbReference type="ARBA" id="ARBA00033787"/>
    </source>
</evidence>
<dbReference type="PANTHER" id="PTHR37165">
    <property type="entry name" value="PEPTIDASE U56 FAMILY"/>
    <property type="match status" value="1"/>
</dbReference>
<protein>
    <recommendedName>
        <fullName evidence="4">Type 1 encapsulin shell protein</fullName>
    </recommendedName>
</protein>
<sequence>MDKLTRYADSPLNETDWHQLDETVIENARRNLVGRRFIDIYGPLGQGVQSVINDIYEQSELGVVSIHGNSLELTEPTRRVHLTIPMLYKDFQLYWRDIEQAKTLNLPIDFSAAANAAAQCALLEDDLIFNGSNQFDFPGLMNVKGRLTHIRSDWMKSGNAFSDIVEARNKLLQMGNTGPYALVVSPSLYALLHRVHQGTNVLEIEHIRELVTDGVYQSPVIKGEAGVVVATGRHHLDLAISEDFDTAYMDSEHMNHFFRVYECAVLRIKRPSAICTLEDPKGGK</sequence>
<organism evidence="5 6">
    <name type="scientific">Bacillus taeanensis</name>
    <dbReference type="NCBI Taxonomy" id="273032"/>
    <lineage>
        <taxon>Bacteria</taxon>
        <taxon>Bacillati</taxon>
        <taxon>Bacillota</taxon>
        <taxon>Bacilli</taxon>
        <taxon>Bacillales</taxon>
        <taxon>Bacillaceae</taxon>
        <taxon>Bacillus</taxon>
    </lineage>
</organism>
<keyword evidence="3" id="KW-1284">Encapsulin nanocompartment</keyword>
<keyword evidence="6" id="KW-1185">Reference proteome</keyword>
<dbReference type="Proteomes" id="UP000253314">
    <property type="component" value="Unassembled WGS sequence"/>
</dbReference>
<accession>A0A366XWJ9</accession>
<dbReference type="OrthoDB" id="2922at2"/>
<evidence type="ECO:0000256" key="1">
    <source>
        <dbReference type="ARBA" id="ARBA00033738"/>
    </source>
</evidence>
<dbReference type="Gene3D" id="3.30.2320.10">
    <property type="entry name" value="hypothetical protein PF0899 domain"/>
    <property type="match status" value="1"/>
</dbReference>
<comment type="subcellular location">
    <subcellularLocation>
        <location evidence="1">Encapsulin nanocompartment</location>
    </subcellularLocation>
</comment>
<reference evidence="5 6" key="1">
    <citation type="submission" date="2018-07" db="EMBL/GenBank/DDBJ databases">
        <title>Lottiidibacillus patelloidae gen. nov., sp. nov., isolated from the intestinal tract of a marine limpet and the reclassification of B. taeanensis BH030017T, B. algicola KMM 3737T and B. hwajinpoensis SW-72T as genus Lottiidibacillus.</title>
        <authorList>
            <person name="Liu R."/>
            <person name="Huang Z."/>
        </authorList>
    </citation>
    <scope>NUCLEOTIDE SEQUENCE [LARGE SCALE GENOMIC DNA]</scope>
    <source>
        <strain evidence="5 6">BH030017</strain>
    </source>
</reference>
<evidence type="ECO:0000256" key="4">
    <source>
        <dbReference type="ARBA" id="ARBA00050023"/>
    </source>
</evidence>
<comment type="caution">
    <text evidence="5">The sequence shown here is derived from an EMBL/GenBank/DDBJ whole genome shotgun (WGS) entry which is preliminary data.</text>
</comment>